<name>A0A5N4B082_PHOPY</name>
<evidence type="ECO:0000313" key="2">
    <source>
        <dbReference type="Proteomes" id="UP000327044"/>
    </source>
</evidence>
<proteinExistence type="predicted"/>
<accession>A0A5N4B082</accession>
<sequence>MDFNRILNKINAAGIGKERKLLKVHEMEVGKVYEIEKFKSIFNAYGRGIVCELTDHVAFFLPQRMAREINDETITQFNKLKMGVVLKQDIIDEGLPQIQLVPIETND</sequence>
<dbReference type="InParanoid" id="A0A5N4B082"/>
<keyword evidence="2" id="KW-1185">Reference proteome</keyword>
<reference evidence="1 2" key="1">
    <citation type="journal article" date="2018" name="Elife">
        <title>Firefly genomes illuminate parallel origins of bioluminescence in beetles.</title>
        <authorList>
            <person name="Fallon T.R."/>
            <person name="Lower S.E."/>
            <person name="Chang C.H."/>
            <person name="Bessho-Uehara M."/>
            <person name="Martin G.J."/>
            <person name="Bewick A.J."/>
            <person name="Behringer M."/>
            <person name="Debat H.J."/>
            <person name="Wong I."/>
            <person name="Day J.C."/>
            <person name="Suvorov A."/>
            <person name="Silva C.J."/>
            <person name="Stanger-Hall K.F."/>
            <person name="Hall D.W."/>
            <person name="Schmitz R.J."/>
            <person name="Nelson D.R."/>
            <person name="Lewis S.M."/>
            <person name="Shigenobu S."/>
            <person name="Bybee S.M."/>
            <person name="Larracuente A.M."/>
            <person name="Oba Y."/>
            <person name="Weng J.K."/>
        </authorList>
    </citation>
    <scope>NUCLEOTIDE SEQUENCE [LARGE SCALE GENOMIC DNA]</scope>
    <source>
        <strain evidence="1">1611_PpyrPB1</strain>
        <tissue evidence="1">Whole body</tissue>
    </source>
</reference>
<evidence type="ECO:0000313" key="1">
    <source>
        <dbReference type="EMBL" id="KAB0802984.1"/>
    </source>
</evidence>
<protein>
    <submittedName>
        <fullName evidence="1">Uncharacterized protein</fullName>
    </submittedName>
</protein>
<comment type="caution">
    <text evidence="1">The sequence shown here is derived from an EMBL/GenBank/DDBJ whole genome shotgun (WGS) entry which is preliminary data.</text>
</comment>
<organism evidence="1 2">
    <name type="scientific">Photinus pyralis</name>
    <name type="common">Common eastern firefly</name>
    <name type="synonym">Lampyris pyralis</name>
    <dbReference type="NCBI Taxonomy" id="7054"/>
    <lineage>
        <taxon>Eukaryota</taxon>
        <taxon>Metazoa</taxon>
        <taxon>Ecdysozoa</taxon>
        <taxon>Arthropoda</taxon>
        <taxon>Hexapoda</taxon>
        <taxon>Insecta</taxon>
        <taxon>Pterygota</taxon>
        <taxon>Neoptera</taxon>
        <taxon>Endopterygota</taxon>
        <taxon>Coleoptera</taxon>
        <taxon>Polyphaga</taxon>
        <taxon>Elateriformia</taxon>
        <taxon>Elateroidea</taxon>
        <taxon>Lampyridae</taxon>
        <taxon>Lampyrinae</taxon>
        <taxon>Photinus</taxon>
    </lineage>
</organism>
<gene>
    <name evidence="1" type="ORF">PPYR_05170</name>
</gene>
<dbReference type="AlphaFoldDB" id="A0A5N4B082"/>
<dbReference type="Proteomes" id="UP000327044">
    <property type="component" value="Unassembled WGS sequence"/>
</dbReference>
<dbReference type="EMBL" id="VVIM01000002">
    <property type="protein sequence ID" value="KAB0802984.1"/>
    <property type="molecule type" value="Genomic_DNA"/>
</dbReference>